<feature type="domain" description="Guanylate-binding protein N-terminal" evidence="2">
    <location>
        <begin position="56"/>
        <end position="124"/>
    </location>
</feature>
<reference evidence="3 4" key="1">
    <citation type="submission" date="2016-04" db="EMBL/GenBank/DDBJ databases">
        <title>Genome analyses suggest a sexual origin of heterokaryosis in a supposedly ancient asexual fungus.</title>
        <authorList>
            <person name="Ropars J."/>
            <person name="Sedzielewska K."/>
            <person name="Noel J."/>
            <person name="Charron P."/>
            <person name="Farinelli L."/>
            <person name="Marton T."/>
            <person name="Kruger M."/>
            <person name="Pelin A."/>
            <person name="Brachmann A."/>
            <person name="Corradi N."/>
        </authorList>
    </citation>
    <scope>NUCLEOTIDE SEQUENCE [LARGE SCALE GENOMIC DNA]</scope>
    <source>
        <strain evidence="3 4">C2</strain>
    </source>
</reference>
<dbReference type="VEuPathDB" id="FungiDB:RhiirA1_503827"/>
<evidence type="ECO:0000259" key="2">
    <source>
        <dbReference type="Pfam" id="PF02263"/>
    </source>
</evidence>
<evidence type="ECO:0000313" key="3">
    <source>
        <dbReference type="EMBL" id="PKK70957.1"/>
    </source>
</evidence>
<dbReference type="AlphaFoldDB" id="A0A2N1NAL5"/>
<dbReference type="GO" id="GO:0003924">
    <property type="term" value="F:GTPase activity"/>
    <property type="evidence" value="ECO:0007669"/>
    <property type="project" value="InterPro"/>
</dbReference>
<comment type="caution">
    <text evidence="3">The sequence shown here is derived from an EMBL/GenBank/DDBJ whole genome shotgun (WGS) entry which is preliminary data.</text>
</comment>
<dbReference type="VEuPathDB" id="FungiDB:FUN_016014"/>
<dbReference type="Proteomes" id="UP000233469">
    <property type="component" value="Unassembled WGS sequence"/>
</dbReference>
<dbReference type="GO" id="GO:0005525">
    <property type="term" value="F:GTP binding"/>
    <property type="evidence" value="ECO:0007669"/>
    <property type="project" value="InterPro"/>
</dbReference>
<proteinExistence type="predicted"/>
<accession>A0A2N1NAL5</accession>
<protein>
    <recommendedName>
        <fullName evidence="2">Guanylate-binding protein N-terminal domain-containing protein</fullName>
    </recommendedName>
</protein>
<dbReference type="EMBL" id="LLXL01000563">
    <property type="protein sequence ID" value="PKK70957.1"/>
    <property type="molecule type" value="Genomic_DNA"/>
</dbReference>
<dbReference type="Pfam" id="PF02263">
    <property type="entry name" value="GBP"/>
    <property type="match status" value="1"/>
</dbReference>
<dbReference type="VEuPathDB" id="FungiDB:RhiirFUN_014035"/>
<evidence type="ECO:0000313" key="4">
    <source>
        <dbReference type="Proteomes" id="UP000233469"/>
    </source>
</evidence>
<dbReference type="PANTHER" id="PTHR10751">
    <property type="entry name" value="GUANYLATE BINDING PROTEIN"/>
    <property type="match status" value="1"/>
</dbReference>
<sequence>MSAGNRFGREIEFREGAPIQLLQYVEDNSKDGFGKIVLNPVALNILQTIREPLAIISVALSSTFIYNINGIVGRDDIGKLYLMTDLSNFIQEPEEGDFLPRLVILLRDFTLENPESFKDYFLEKLNNVNPEAAKGIKKFFYDFDVYGLPHMEDADTDELDEEFVDEVENAVKSIYSQIPLKYIGSSTMKGSAFVKFLNDIVERMNKSETSSLLSIPSEYESIIQFVAQEAIKEAVKIYQEQMDHMLNEENQYPTAIEYMTQLGRMNAELAKAMKAKEEAETFRLETLAREEEFHREIEAQKHEREESERNFKTKMEELRANIDQQTRSHEEMKERLIKERDITAEKYNQKFEQLHNEMLEQQKLNEEDKRKLLEQQQAKFEQIQREAEEENRKRTEELKELLRQDKEKAIEKQNEFFQKQLTEQIAANQKQYSEIIDQIRRDNENWRTAISNSRRDSSHCVIS</sequence>
<evidence type="ECO:0000256" key="1">
    <source>
        <dbReference type="SAM" id="Coils"/>
    </source>
</evidence>
<feature type="coiled-coil region" evidence="1">
    <location>
        <begin position="290"/>
        <end position="415"/>
    </location>
</feature>
<dbReference type="Gene3D" id="3.40.50.300">
    <property type="entry name" value="P-loop containing nucleotide triphosphate hydrolases"/>
    <property type="match status" value="1"/>
</dbReference>
<gene>
    <name evidence="3" type="ORF">RhiirC2_849527</name>
</gene>
<organism evidence="3 4">
    <name type="scientific">Rhizophagus irregularis</name>
    <dbReference type="NCBI Taxonomy" id="588596"/>
    <lineage>
        <taxon>Eukaryota</taxon>
        <taxon>Fungi</taxon>
        <taxon>Fungi incertae sedis</taxon>
        <taxon>Mucoromycota</taxon>
        <taxon>Glomeromycotina</taxon>
        <taxon>Glomeromycetes</taxon>
        <taxon>Glomerales</taxon>
        <taxon>Glomeraceae</taxon>
        <taxon>Rhizophagus</taxon>
    </lineage>
</organism>
<name>A0A2N1NAL5_9GLOM</name>
<reference evidence="3 4" key="2">
    <citation type="submission" date="2017-10" db="EMBL/GenBank/DDBJ databases">
        <title>Extensive intraspecific genome diversity in a model arbuscular mycorrhizal fungus.</title>
        <authorList>
            <person name="Chen E.C.H."/>
            <person name="Morin E."/>
            <person name="Baudet D."/>
            <person name="Noel J."/>
            <person name="Ndikumana S."/>
            <person name="Charron P."/>
            <person name="St-Onge C."/>
            <person name="Giorgi J."/>
            <person name="Grigoriev I.V."/>
            <person name="Roux C."/>
            <person name="Martin F.M."/>
            <person name="Corradi N."/>
        </authorList>
    </citation>
    <scope>NUCLEOTIDE SEQUENCE [LARGE SCALE GENOMIC DNA]</scope>
    <source>
        <strain evidence="3 4">C2</strain>
    </source>
</reference>
<dbReference type="VEuPathDB" id="FungiDB:RhiirFUN_014032"/>
<dbReference type="InterPro" id="IPR027417">
    <property type="entry name" value="P-loop_NTPase"/>
</dbReference>
<keyword evidence="1" id="KW-0175">Coiled coil</keyword>
<dbReference type="InterPro" id="IPR015894">
    <property type="entry name" value="Guanylate-bd_N"/>
</dbReference>